<sequence length="378" mass="44463">MNVLYISRNIPIPGIKENDIILRIANAIEEKSDIHVDCFFPKEVIPKIPFMLNNRIKAIYNLPPVFKSLNKNIFTLKYIRLPFFRYSYNFINSFKILNKSFLNNLNKYKVIHAHNIMPDGKIGYELKKQYFIPLIVTVRNGDLDKMSLLNKNSVLYKSYLEVLKNADVIITHNYATQQFIKKLGLKSTSIPHGIESKYLLTKKIEKENIILFVGNMIPRKNLIWVINAFKKINKLDWKLIIIGDGTEYDQIREKIKDVSNIELKGRLTREEVINYMKISKIFAMPSQRETFGIVYLEAAASKCLVIGHRYTGIYGWLKEDKEAIFVENEEELKEKLQILLNNEEMRHNIAMNGFIKIKKSLLWEDQINKYINLYRNFK</sequence>
<dbReference type="HOGENOM" id="CLU_009583_2_4_7"/>
<keyword evidence="3" id="KW-0808">Transferase</keyword>
<dbReference type="InterPro" id="IPR050194">
    <property type="entry name" value="Glycosyltransferase_grp1"/>
</dbReference>
<dbReference type="AlphaFoldDB" id="B9L6Q1"/>
<name>B9L6Q1_NAUPA</name>
<evidence type="ECO:0000259" key="2">
    <source>
        <dbReference type="Pfam" id="PF13439"/>
    </source>
</evidence>
<dbReference type="Pfam" id="PF13439">
    <property type="entry name" value="Glyco_transf_4"/>
    <property type="match status" value="1"/>
</dbReference>
<dbReference type="OrthoDB" id="9767517at2"/>
<evidence type="ECO:0000313" key="3">
    <source>
        <dbReference type="EMBL" id="ACM92613.1"/>
    </source>
</evidence>
<feature type="domain" description="Glycosyltransferase subfamily 4-like N-terminal" evidence="2">
    <location>
        <begin position="79"/>
        <end position="195"/>
    </location>
</feature>
<dbReference type="eggNOG" id="COG0438">
    <property type="taxonomic scope" value="Bacteria"/>
</dbReference>
<reference evidence="3 4" key="1">
    <citation type="journal article" date="2009" name="PLoS Genet.">
        <title>Adaptations to submarine hydrothermal environments exemplified by the genome of Nautilia profundicola.</title>
        <authorList>
            <person name="Campbell B.J."/>
            <person name="Smith J.L."/>
            <person name="Hanson T.E."/>
            <person name="Klotz M.G."/>
            <person name="Stein L.Y."/>
            <person name="Lee C.K."/>
            <person name="Wu D."/>
            <person name="Robinson J.M."/>
            <person name="Khouri H.M."/>
            <person name="Eisen J.A."/>
            <person name="Cary S.C."/>
        </authorList>
    </citation>
    <scope>NUCLEOTIDE SEQUENCE [LARGE SCALE GENOMIC DNA]</scope>
    <source>
        <strain evidence="4">ATCC BAA-1463 / DSM 18972 / AmH</strain>
    </source>
</reference>
<dbReference type="Proteomes" id="UP000000448">
    <property type="component" value="Chromosome"/>
</dbReference>
<accession>B9L6Q1</accession>
<dbReference type="InterPro" id="IPR001296">
    <property type="entry name" value="Glyco_trans_1"/>
</dbReference>
<dbReference type="CAZy" id="GT4">
    <property type="family name" value="Glycosyltransferase Family 4"/>
</dbReference>
<dbReference type="PANTHER" id="PTHR45947">
    <property type="entry name" value="SULFOQUINOVOSYL TRANSFERASE SQD2"/>
    <property type="match status" value="1"/>
</dbReference>
<dbReference type="SUPFAM" id="SSF53756">
    <property type="entry name" value="UDP-Glycosyltransferase/glycogen phosphorylase"/>
    <property type="match status" value="1"/>
</dbReference>
<dbReference type="RefSeq" id="WP_012663984.1">
    <property type="nucleotide sequence ID" value="NC_012115.1"/>
</dbReference>
<keyword evidence="4" id="KW-1185">Reference proteome</keyword>
<dbReference type="PANTHER" id="PTHR45947:SF3">
    <property type="entry name" value="SULFOQUINOVOSYL TRANSFERASE SQD2"/>
    <property type="match status" value="1"/>
</dbReference>
<protein>
    <submittedName>
        <fullName evidence="3">Glycosyl transferase</fullName>
    </submittedName>
</protein>
<dbReference type="Gene3D" id="3.40.50.2000">
    <property type="entry name" value="Glycogen Phosphorylase B"/>
    <property type="match status" value="2"/>
</dbReference>
<organism evidence="3 4">
    <name type="scientific">Nautilia profundicola (strain ATCC BAA-1463 / DSM 18972 / AmH)</name>
    <dbReference type="NCBI Taxonomy" id="598659"/>
    <lineage>
        <taxon>Bacteria</taxon>
        <taxon>Pseudomonadati</taxon>
        <taxon>Campylobacterota</taxon>
        <taxon>Epsilonproteobacteria</taxon>
        <taxon>Nautiliales</taxon>
        <taxon>Nautiliaceae</taxon>
        <taxon>Nautilia</taxon>
    </lineage>
</organism>
<feature type="domain" description="Glycosyl transferase family 1" evidence="1">
    <location>
        <begin position="203"/>
        <end position="353"/>
    </location>
</feature>
<dbReference type="Pfam" id="PF00534">
    <property type="entry name" value="Glycos_transf_1"/>
    <property type="match status" value="1"/>
</dbReference>
<dbReference type="InterPro" id="IPR028098">
    <property type="entry name" value="Glyco_trans_4-like_N"/>
</dbReference>
<evidence type="ECO:0000259" key="1">
    <source>
        <dbReference type="Pfam" id="PF00534"/>
    </source>
</evidence>
<dbReference type="KEGG" id="nam:NAMH_1659"/>
<dbReference type="STRING" id="598659.NAMH_1659"/>
<dbReference type="EMBL" id="CP001279">
    <property type="protein sequence ID" value="ACM92613.1"/>
    <property type="molecule type" value="Genomic_DNA"/>
</dbReference>
<proteinExistence type="predicted"/>
<gene>
    <name evidence="3" type="ordered locus">NAMH_1659</name>
</gene>
<dbReference type="GO" id="GO:0016757">
    <property type="term" value="F:glycosyltransferase activity"/>
    <property type="evidence" value="ECO:0007669"/>
    <property type="project" value="InterPro"/>
</dbReference>
<dbReference type="CDD" id="cd03801">
    <property type="entry name" value="GT4_PimA-like"/>
    <property type="match status" value="1"/>
</dbReference>
<evidence type="ECO:0000313" key="4">
    <source>
        <dbReference type="Proteomes" id="UP000000448"/>
    </source>
</evidence>